<dbReference type="PANTHER" id="PTHR45615">
    <property type="entry name" value="MYOSIN HEAVY CHAIN, NON-MUSCLE"/>
    <property type="match status" value="1"/>
</dbReference>
<dbReference type="OMA" id="EQAHTDQ"/>
<feature type="compositionally biased region" description="Low complexity" evidence="2">
    <location>
        <begin position="919"/>
        <end position="933"/>
    </location>
</feature>
<feature type="compositionally biased region" description="Polar residues" evidence="2">
    <location>
        <begin position="71"/>
        <end position="84"/>
    </location>
</feature>
<keyword evidence="5" id="KW-1185">Reference proteome</keyword>
<feature type="region of interest" description="Disordered" evidence="2">
    <location>
        <begin position="940"/>
        <end position="999"/>
    </location>
</feature>
<feature type="coiled-coil region" evidence="1">
    <location>
        <begin position="672"/>
        <end position="912"/>
    </location>
</feature>
<proteinExistence type="predicted"/>
<feature type="compositionally biased region" description="Basic and acidic residues" evidence="2">
    <location>
        <begin position="232"/>
        <end position="245"/>
    </location>
</feature>
<gene>
    <name evidence="4" type="ORF">L228DRAFT_8856</name>
</gene>
<dbReference type="RefSeq" id="XP_018191829.1">
    <property type="nucleotide sequence ID" value="XM_018336936.1"/>
</dbReference>
<dbReference type="InParanoid" id="A0A165JI80"/>
<dbReference type="EMBL" id="KV407454">
    <property type="protein sequence ID" value="KZF26274.1"/>
    <property type="molecule type" value="Genomic_DNA"/>
</dbReference>
<feature type="coiled-coil region" evidence="1">
    <location>
        <begin position="1174"/>
        <end position="1296"/>
    </location>
</feature>
<dbReference type="PANTHER" id="PTHR45615:SF63">
    <property type="entry name" value="CHROMOSOME UNDETERMINED SCAFFOLD_10, WHOLE GENOME SHOTGUN SEQUENCE"/>
    <property type="match status" value="1"/>
</dbReference>
<organism evidence="4 5">
    <name type="scientific">Xylona heveae (strain CBS 132557 / TC161)</name>
    <dbReference type="NCBI Taxonomy" id="1328760"/>
    <lineage>
        <taxon>Eukaryota</taxon>
        <taxon>Fungi</taxon>
        <taxon>Dikarya</taxon>
        <taxon>Ascomycota</taxon>
        <taxon>Pezizomycotina</taxon>
        <taxon>Xylonomycetes</taxon>
        <taxon>Xylonales</taxon>
        <taxon>Xylonaceae</taxon>
        <taxon>Xylona</taxon>
    </lineage>
</organism>
<feature type="compositionally biased region" description="Basic and acidic residues" evidence="2">
    <location>
        <begin position="468"/>
        <end position="477"/>
    </location>
</feature>
<dbReference type="InterPro" id="IPR056023">
    <property type="entry name" value="DUF7603"/>
</dbReference>
<feature type="compositionally biased region" description="Polar residues" evidence="2">
    <location>
        <begin position="320"/>
        <end position="329"/>
    </location>
</feature>
<feature type="compositionally biased region" description="Basic and acidic residues" evidence="2">
    <location>
        <begin position="982"/>
        <end position="999"/>
    </location>
</feature>
<feature type="compositionally biased region" description="Polar residues" evidence="2">
    <location>
        <begin position="107"/>
        <end position="126"/>
    </location>
</feature>
<sequence length="1434" mass="161347">MAAEHRPSYPPSTADTAAPDPPYPAVRRSSRQGNQSIGQSDRFERASVAAVRPPTSPAPSYGPVRRKPLPSTASPLATGLSSPTFAEYSGPGERIGAIATARPFSIESLQSRPSSNTTPAWESQPRNPDRLAHGPTPQPGLPLNTSERDSSSFGTEQEGHFANSNYSRSPQARPSYVRLGSDTIIASITSSSSGKQQERARAGGGSRGRSATMSLKSSHQSPQVQLQLDTQSHSRDFSEQLHDQYDESINASKPKSPGQRFTSLFGWGATSPGAESSVTTFSDRSPSPLPSPYSLSSAEDGVHRPGRTPPPHAIDVSRANADSTPSSVAAPTMARLPLTPAMSPQLTEMEDELRQISAELAASIKREMDLEDMVERLQTEVVPAPAADFNRRTSDYFSDSGTSSVRYPLGDSEAKIEALERTQRRVEQEKAMLQADFSHKIQDERAQRSRLEKEIWSLQEQASQNQHSRSDKTVTRVEDLEASLEDVRRRLAEERLVKENFEDLVSALREELEGHRNERDNLREEIVPSLKSQVEGLEAAVAESQKLAYEYTRMQQEMQSLKEENIALSDAKHMQSDLHEQQQRQHQQALQALEQEKKTLIDENGTHVDLKYELERYQGELQSLREENLALSNAGKTVQEGASRSPDEDGENILLALDAEEDAVAVSSEKLHSDLVQRLEHHEQELQALREENEDLRESRVRLQREHEEALYSFREEIEALTMLRETNTNLQEQLEQQQLELRSVREENEALTVASETHTSVHEQLQRQQQELDALQEEKQALISAKEAFTPSDHTEALTLAEQMQETLQGQLHQQEQELQMLKEEKLAFEEARDARSLPDHLDALEVARELQLQLEKQLQQQQREQELLKDQNEALLAAKDRELDLQQQQYQRQHAELRSLQEEHKILANAKRTRAESLQQTQSSSAQRSSINSIAEEGFSQADLHRSRMGLTRSNSLARGTVAGSRAPTKRSSSLTRSSSVREQEPREAANERVKDVEAQRDALHEALKSMIQRQEYQASQSQKRIRALEMERDRALSGSFRRRAYHQEVSVVRREINQLRRRADDALEQKWQCEKGLSGIKIDLDRAEQETGTLRLLLQEQDILNPEQNAKSATLDESQQGSAEEDVDIVASSQATSASLEKAYRELQTTHALSVARIRELHGDAPLATASEEAANTMDLLLRSISDAEAERDLAQRQAEAYRLHAESLEEAERGYMGEEQSLATQLRDSARRVEELSIQIRQQLDSNNNLRQRLADAVGRGEYAQKASAARITEVQDKLKTLEDKVMSAQHHSEEIITQHEDEVRELNETHRVQMQLIKAGLLTPSKFSPTMPVSPLFLTKSPKLDITTSGLGITMAEATKADSLEKRVRELEKALGDADREMEEVVGRMNMAQIEVAELQTARDEAMRQTRRLQAQIVTERERFKDLIK</sequence>
<evidence type="ECO:0000313" key="4">
    <source>
        <dbReference type="EMBL" id="KZF26274.1"/>
    </source>
</evidence>
<evidence type="ECO:0000256" key="2">
    <source>
        <dbReference type="SAM" id="MobiDB-lite"/>
    </source>
</evidence>
<feature type="region of interest" description="Disordered" evidence="2">
    <location>
        <begin position="1"/>
        <end position="338"/>
    </location>
</feature>
<dbReference type="STRING" id="1328760.A0A165JI80"/>
<feature type="domain" description="DUF7603" evidence="3">
    <location>
        <begin position="1180"/>
        <end position="1288"/>
    </location>
</feature>
<feature type="region of interest" description="Disordered" evidence="2">
    <location>
        <begin position="914"/>
        <end position="933"/>
    </location>
</feature>
<accession>A0A165JI80</accession>
<dbReference type="Proteomes" id="UP000076632">
    <property type="component" value="Unassembled WGS sequence"/>
</dbReference>
<feature type="coiled-coil region" evidence="1">
    <location>
        <begin position="1366"/>
        <end position="1428"/>
    </location>
</feature>
<keyword evidence="1" id="KW-0175">Coiled coil</keyword>
<reference evidence="4 5" key="1">
    <citation type="journal article" date="2016" name="Fungal Biol.">
        <title>The genome of Xylona heveae provides a window into fungal endophytism.</title>
        <authorList>
            <person name="Gazis R."/>
            <person name="Kuo A."/>
            <person name="Riley R."/>
            <person name="LaButti K."/>
            <person name="Lipzen A."/>
            <person name="Lin J."/>
            <person name="Amirebrahimi M."/>
            <person name="Hesse C.N."/>
            <person name="Spatafora J.W."/>
            <person name="Henrissat B."/>
            <person name="Hainaut M."/>
            <person name="Grigoriev I.V."/>
            <person name="Hibbett D.S."/>
        </authorList>
    </citation>
    <scope>NUCLEOTIDE SEQUENCE [LARGE SCALE GENOMIC DNA]</scope>
    <source>
        <strain evidence="4 5">TC161</strain>
    </source>
</reference>
<evidence type="ECO:0000313" key="5">
    <source>
        <dbReference type="Proteomes" id="UP000076632"/>
    </source>
</evidence>
<feature type="compositionally biased region" description="Polar residues" evidence="2">
    <location>
        <begin position="273"/>
        <end position="284"/>
    </location>
</feature>
<evidence type="ECO:0000256" key="1">
    <source>
        <dbReference type="SAM" id="Coils"/>
    </source>
</evidence>
<dbReference type="OrthoDB" id="5395440at2759"/>
<evidence type="ECO:0000259" key="3">
    <source>
        <dbReference type="Pfam" id="PF24554"/>
    </source>
</evidence>
<name>A0A165JI80_XYLHT</name>
<feature type="compositionally biased region" description="Polar residues" evidence="2">
    <location>
        <begin position="162"/>
        <end position="172"/>
    </location>
</feature>
<dbReference type="GeneID" id="28902073"/>
<feature type="region of interest" description="Disordered" evidence="2">
    <location>
        <begin position="458"/>
        <end position="477"/>
    </location>
</feature>
<protein>
    <recommendedName>
        <fullName evidence="3">DUF7603 domain-containing protein</fullName>
    </recommendedName>
</protein>
<feature type="compositionally biased region" description="Polar residues" evidence="2">
    <location>
        <begin position="458"/>
        <end position="467"/>
    </location>
</feature>
<feature type="compositionally biased region" description="Low complexity" evidence="2">
    <location>
        <begin position="181"/>
        <end position="193"/>
    </location>
</feature>
<dbReference type="Pfam" id="PF24554">
    <property type="entry name" value="DUF7603"/>
    <property type="match status" value="1"/>
</dbReference>
<feature type="compositionally biased region" description="Polar residues" evidence="2">
    <location>
        <begin position="212"/>
        <end position="231"/>
    </location>
</feature>